<feature type="region of interest" description="Disordered" evidence="1">
    <location>
        <begin position="1070"/>
        <end position="1092"/>
    </location>
</feature>
<feature type="compositionally biased region" description="Basic and acidic residues" evidence="1">
    <location>
        <begin position="1082"/>
        <end position="1092"/>
    </location>
</feature>
<evidence type="ECO:0000256" key="1">
    <source>
        <dbReference type="SAM" id="MobiDB-lite"/>
    </source>
</evidence>
<evidence type="ECO:0000259" key="2">
    <source>
        <dbReference type="Pfam" id="PF13116"/>
    </source>
</evidence>
<dbReference type="AlphaFoldDB" id="A0A3B0SAQ1"/>
<accession>A0A3B0SAQ1</accession>
<proteinExistence type="predicted"/>
<feature type="domain" description="YhdP central" evidence="2">
    <location>
        <begin position="298"/>
        <end position="596"/>
    </location>
</feature>
<dbReference type="InterPro" id="IPR025263">
    <property type="entry name" value="YhdP_central"/>
</dbReference>
<dbReference type="EMBL" id="UOEJ01000094">
    <property type="protein sequence ID" value="VAV97996.1"/>
    <property type="molecule type" value="Genomic_DNA"/>
</dbReference>
<gene>
    <name evidence="3" type="ORF">MNBD_ALPHA01-115</name>
</gene>
<protein>
    <recommendedName>
        <fullName evidence="2">YhdP central domain-containing protein</fullName>
    </recommendedName>
</protein>
<name>A0A3B0SAQ1_9ZZZZ</name>
<sequence>MKQYTLTLKILLGFFAALALMVILLGWRLAIGPIALDWAGDYLKDALTSRQDNVTVDFRDAVLIWRKKDNQVNGRDSGLQVIFYDVEIIDGKTDFNLNIPEAGMSFSGLAMLRGLLAPTNVEIYGLSIGYSLDPEVWQSRDDRPFLEKLESFLENFQNSKSLPFEIAQELLSPPKSSAAAGYLARFSLLNTKITLTDQISGQIWQIPEAHLSLQRTEFGLNVRLLGNINMADSNIMPVDISLAFNNVRQEAAARISFSEFRPSALAGEVEALSGLSKLDIPARGDIEFTIDGSFKIPQIDFSLALGQGLVNPGDIYPEPLNITSAAITGYIQKNENSLILEEISLRLGQTYFSGSGMIYGSMDRPGIAIKADISDLPFSDLKTYWPGQFGKGAYNWIAKNIDSGIVPKGQLDVYITPDMWPNTQDGLQPRINSPEKAFLPADSVVFKFDFNNISAHYLRPMPILTDMSGQAVLNLKSFLLKATNGKIDQLTIKKANLLFSDIHIKGSGIADITLDLQGTVEEILRVIDYKPLGYPSQYGIRQGSITGKANATVSLSFPLLKKVRLKDVIFDVNADIEDLSIPDLTDTLAINDGKLHLFVDGEGIVAEGDITLNGVDFNTRWLEKFTREEEFPTRYIINGMIEGAEWEQLNLPFDPYIEGPVEIDLTLFGRGGNIKKGNGQFNLLNSKSLFNPIGWEKPRGKAGHVAFDLIFNGSESGESRMNIRNIILQSEGVLAHLELDMVGDRVTRFFIPKLVMPDTDIIMLMEWSGTRNYYLSTITGKAFNAAPLIEILLATGGDEEKVILPDFNLEAEINDLLTKNNVRLHDITLSAIYRDQDFDYVTFDGKISQDKDVKITVVPSGDNRKLEFESNDAGEALRGLGMFNIGLGGDMTLSADMIKHEHGISLGGKAKISKFKVIKSPEFSKLLDEKKFSKAKEELDKGSLSFSDFEMEFRTYNGVMEISKGRARGPMLGMTIEGVVDQAYDELSISGTLIPAYGINSLLSNIPLIGTILTGGKGQGIFAATYTMTGPLDNPEISINPLAALAPGILRNIFSAMGGKKKTLRQKAEEMQDIIPNTKSATELKKDGKSGK</sequence>
<organism evidence="3">
    <name type="scientific">hydrothermal vent metagenome</name>
    <dbReference type="NCBI Taxonomy" id="652676"/>
    <lineage>
        <taxon>unclassified sequences</taxon>
        <taxon>metagenomes</taxon>
        <taxon>ecological metagenomes</taxon>
    </lineage>
</organism>
<reference evidence="3" key="1">
    <citation type="submission" date="2018-06" db="EMBL/GenBank/DDBJ databases">
        <authorList>
            <person name="Zhirakovskaya E."/>
        </authorList>
    </citation>
    <scope>NUCLEOTIDE SEQUENCE</scope>
</reference>
<evidence type="ECO:0000313" key="3">
    <source>
        <dbReference type="EMBL" id="VAV97996.1"/>
    </source>
</evidence>
<dbReference type="Pfam" id="PF13116">
    <property type="entry name" value="YhdP"/>
    <property type="match status" value="1"/>
</dbReference>